<evidence type="ECO:0000313" key="2">
    <source>
        <dbReference type="Proteomes" id="UP000658382"/>
    </source>
</evidence>
<name>A0A917PYN6_9BACI</name>
<reference evidence="1" key="1">
    <citation type="journal article" date="2014" name="Int. J. Syst. Evol. Microbiol.">
        <title>Complete genome sequence of Corynebacterium casei LMG S-19264T (=DSM 44701T), isolated from a smear-ripened cheese.</title>
        <authorList>
            <consortium name="US DOE Joint Genome Institute (JGI-PGF)"/>
            <person name="Walter F."/>
            <person name="Albersmeier A."/>
            <person name="Kalinowski J."/>
            <person name="Ruckert C."/>
        </authorList>
    </citation>
    <scope>NUCLEOTIDE SEQUENCE</scope>
    <source>
        <strain evidence="1">JCM 12580</strain>
    </source>
</reference>
<dbReference type="PANTHER" id="PTHR39186:SF1">
    <property type="entry name" value="DUF2071 DOMAIN-CONTAINING PROTEIN"/>
    <property type="match status" value="1"/>
</dbReference>
<dbReference type="Proteomes" id="UP000658382">
    <property type="component" value="Unassembled WGS sequence"/>
</dbReference>
<comment type="caution">
    <text evidence="1">The sequence shown here is derived from an EMBL/GenBank/DDBJ whole genome shotgun (WGS) entry which is preliminary data.</text>
</comment>
<keyword evidence="2" id="KW-1185">Reference proteome</keyword>
<proteinExistence type="predicted"/>
<dbReference type="PANTHER" id="PTHR39186">
    <property type="entry name" value="DUF2071 FAMILY PROTEIN"/>
    <property type="match status" value="1"/>
</dbReference>
<dbReference type="SUPFAM" id="SSF160104">
    <property type="entry name" value="Acetoacetate decarboxylase-like"/>
    <property type="match status" value="1"/>
</dbReference>
<reference evidence="1" key="2">
    <citation type="submission" date="2020-09" db="EMBL/GenBank/DDBJ databases">
        <authorList>
            <person name="Sun Q."/>
            <person name="Ohkuma M."/>
        </authorList>
    </citation>
    <scope>NUCLEOTIDE SEQUENCE</scope>
    <source>
        <strain evidence="1">JCM 12580</strain>
    </source>
</reference>
<organism evidence="1 2">
    <name type="scientific">Lentibacillus kapialis</name>
    <dbReference type="NCBI Taxonomy" id="340214"/>
    <lineage>
        <taxon>Bacteria</taxon>
        <taxon>Bacillati</taxon>
        <taxon>Bacillota</taxon>
        <taxon>Bacilli</taxon>
        <taxon>Bacillales</taxon>
        <taxon>Bacillaceae</taxon>
        <taxon>Lentibacillus</taxon>
    </lineage>
</organism>
<sequence>MFQNILNNTAHRDSLLPRGSWVMMQRWEHLLFLHQRMPQQVLRSYLPPGLELDTYDGDAWLSIIPFRVSKVRFRGLPSFPFVTSFLEVNVRTYVKRRGRRGVYFFSLDADNLPVVIGAGMATLPYYYANISMNMQDGAISFYSERKGKKSGVLRALYKPDGERFYPEKGGLESWLLERYFLWTYKFGKLYRCGLHHNKWAIQKAQTDIKQQRLTPWDGSMEVDTLAHYTDSKTALIWMIRKEG</sequence>
<dbReference type="EMBL" id="BMNQ01000034">
    <property type="protein sequence ID" value="GGJ99756.1"/>
    <property type="molecule type" value="Genomic_DNA"/>
</dbReference>
<protein>
    <recommendedName>
        <fullName evidence="3">DUF2071 domain-containing protein</fullName>
    </recommendedName>
</protein>
<dbReference type="InterPro" id="IPR018644">
    <property type="entry name" value="DUF2071"/>
</dbReference>
<dbReference type="Pfam" id="PF09844">
    <property type="entry name" value="DUF2071"/>
    <property type="match status" value="1"/>
</dbReference>
<evidence type="ECO:0000313" key="1">
    <source>
        <dbReference type="EMBL" id="GGJ99756.1"/>
    </source>
</evidence>
<accession>A0A917PYN6</accession>
<dbReference type="Gene3D" id="2.40.400.10">
    <property type="entry name" value="Acetoacetate decarboxylase-like"/>
    <property type="match status" value="1"/>
</dbReference>
<dbReference type="AlphaFoldDB" id="A0A917PYN6"/>
<dbReference type="InterPro" id="IPR023375">
    <property type="entry name" value="ADC_dom_sf"/>
</dbReference>
<dbReference type="RefSeq" id="WP_188633215.1">
    <property type="nucleotide sequence ID" value="NZ_BMNQ01000034.1"/>
</dbReference>
<evidence type="ECO:0008006" key="3">
    <source>
        <dbReference type="Google" id="ProtNLM"/>
    </source>
</evidence>
<gene>
    <name evidence="1" type="primary">yqjF</name>
    <name evidence="1" type="ORF">GCM10007063_22680</name>
</gene>